<feature type="domain" description="ChsH2 C-terminal OB-fold" evidence="1">
    <location>
        <begin position="61"/>
        <end position="119"/>
    </location>
</feature>
<proteinExistence type="predicted"/>
<dbReference type="KEGG" id="sals:SLNWT_0022"/>
<dbReference type="EMBL" id="CP010519">
    <property type="protein sequence ID" value="AJE80398.1"/>
    <property type="molecule type" value="Genomic_DNA"/>
</dbReference>
<dbReference type="InterPro" id="IPR012340">
    <property type="entry name" value="NA-bd_OB-fold"/>
</dbReference>
<organism evidence="2 3">
    <name type="scientific">Streptomyces albus (strain ATCC 21838 / DSM 41398 / FERM P-419 / JCM 4703 / NBRC 107858)</name>
    <dbReference type="NCBI Taxonomy" id="1081613"/>
    <lineage>
        <taxon>Bacteria</taxon>
        <taxon>Bacillati</taxon>
        <taxon>Actinomycetota</taxon>
        <taxon>Actinomycetes</taxon>
        <taxon>Kitasatosporales</taxon>
        <taxon>Streptomycetaceae</taxon>
        <taxon>Streptomyces</taxon>
    </lineage>
</organism>
<dbReference type="Pfam" id="PF01796">
    <property type="entry name" value="OB_ChsH2_C"/>
    <property type="match status" value="1"/>
</dbReference>
<sequence length="138" mass="14384">MTADPIAEDPRVGDVHPDGLTGQFLEAADQGVFLIKRGPSGRALEPMRQTCPDTGSTDLGWEPAGGGARLVSWTVAGSGQAAAVLAIGELDEGPWWWARIVDADPAALAAGQRLRIVFRRAAEGAQAIPVYALDTHGG</sequence>
<protein>
    <recommendedName>
        <fullName evidence="1">ChsH2 C-terminal OB-fold domain-containing protein</fullName>
    </recommendedName>
</protein>
<evidence type="ECO:0000259" key="1">
    <source>
        <dbReference type="Pfam" id="PF01796"/>
    </source>
</evidence>
<dbReference type="SUPFAM" id="SSF50249">
    <property type="entry name" value="Nucleic acid-binding proteins"/>
    <property type="match status" value="1"/>
</dbReference>
<dbReference type="InterPro" id="IPR002878">
    <property type="entry name" value="ChsH2_C"/>
</dbReference>
<keyword evidence="3" id="KW-1185">Reference proteome</keyword>
<accession>A0A0B5EEN8</accession>
<reference evidence="2 3" key="1">
    <citation type="submission" date="2015-01" db="EMBL/GenBank/DDBJ databases">
        <title>Enhanced salinomycin production by adjusting the supply of polyketide extender units in Streptomyce albus DSM 41398.</title>
        <authorList>
            <person name="Lu C."/>
        </authorList>
    </citation>
    <scope>NUCLEOTIDE SEQUENCE [LARGE SCALE GENOMIC DNA]</scope>
    <source>
        <strain evidence="3">ATCC 21838 / DSM 41398 / FERM P-419 / JCM 4703 / NBRC 107858</strain>
    </source>
</reference>
<dbReference type="Proteomes" id="UP000031523">
    <property type="component" value="Chromosome"/>
</dbReference>
<evidence type="ECO:0000313" key="3">
    <source>
        <dbReference type="Proteomes" id="UP000031523"/>
    </source>
</evidence>
<gene>
    <name evidence="2" type="ORF">SLNWT_0022</name>
</gene>
<name>A0A0B5EEN8_STRA4</name>
<dbReference type="AlphaFoldDB" id="A0A0B5EEN8"/>
<evidence type="ECO:0000313" key="2">
    <source>
        <dbReference type="EMBL" id="AJE80398.1"/>
    </source>
</evidence>